<geneLocation type="plasmid" evidence="1">
    <name>unnamed</name>
</geneLocation>
<dbReference type="InterPro" id="IPR043502">
    <property type="entry name" value="DNA/RNA_pol_sf"/>
</dbReference>
<reference evidence="1" key="1">
    <citation type="journal article" date="2015" name="Virus Res.">
        <title>Multiple approaches for the detection and characterization of viral and plasmid symbionts from a collection of marine fungi.</title>
        <authorList>
            <person name="Nerva L."/>
            <person name="Ciuffo M."/>
            <person name="Vallino M."/>
            <person name="Margaria P."/>
            <person name="Varese G.C."/>
            <person name="Gnavi G."/>
            <person name="Turina M."/>
        </authorList>
    </citation>
    <scope>NUCLEOTIDE SEQUENCE</scope>
    <source>
        <strain evidence="1">MUT4379</strain>
        <plasmid evidence="1">unnamed</plasmid>
    </source>
</reference>
<sequence>MSMLGDPDYKKAAYVFNKTIEKMSYRDLLLNYIMLDVDFKFPNSVKYPCIPTRVDDDIDIYPKQGRSTITGCEYFVAKSMGCRLRVRTGVIVPFKKVEDKKSNKTDFNINYFGPFRKIVKELQYKRRQYEKKTFLNYMYKEIGNSVYGQIAMGISGRTTYDIKTKNYVKIQGGVLANPILAGYITGFTRALIGECMNNIQELGGRIISTTTDGFITDVDDLENKILGLENNKNKERFYCLKLYRLFRDHLTTFENSESDPRALEIKNIESSGIITFKTRAQLGFTNGGISAMTGFQTRNIDKSFLIEEFSRILKNNDNKVIEYVQTGLRSASDIYKKDGHVIATYKDRRFSVEYDNKRCIIDINKNYGLYKEGLLDSKP</sequence>
<dbReference type="AlphaFoldDB" id="A0A0S2KPC8"/>
<dbReference type="SUPFAM" id="SSF56672">
    <property type="entry name" value="DNA/RNA polymerases"/>
    <property type="match status" value="1"/>
</dbReference>
<accession>A0A0S2KPC8</accession>
<proteinExistence type="predicted"/>
<dbReference type="EMBL" id="KT601110">
    <property type="protein sequence ID" value="ALO50160.1"/>
    <property type="molecule type" value="Genomic_DNA"/>
</dbReference>
<protein>
    <submittedName>
        <fullName evidence="1">ORF2</fullName>
    </submittedName>
</protein>
<evidence type="ECO:0000313" key="1">
    <source>
        <dbReference type="EMBL" id="ALO50160.1"/>
    </source>
</evidence>
<keyword evidence="1" id="KW-0614">Plasmid</keyword>
<name>A0A0S2KPC8_9PLEO</name>
<organism evidence="1">
    <name type="scientific">Comoclathris typhicola</name>
    <dbReference type="NCBI Taxonomy" id="1075110"/>
    <lineage>
        <taxon>Eukaryota</taxon>
        <taxon>Fungi</taxon>
        <taxon>Dikarya</taxon>
        <taxon>Ascomycota</taxon>
        <taxon>Pezizomycotina</taxon>
        <taxon>Dothideomycetes</taxon>
        <taxon>Pleosporomycetidae</taxon>
        <taxon>Pleosporales</taxon>
        <taxon>Pleosporineae</taxon>
        <taxon>Pleosporaceae</taxon>
        <taxon>Comoclathris</taxon>
    </lineage>
</organism>